<dbReference type="EMBL" id="JAERQG010000002">
    <property type="protein sequence ID" value="MBL0765634.1"/>
    <property type="molecule type" value="Genomic_DNA"/>
</dbReference>
<dbReference type="AlphaFoldDB" id="A0A937DK56"/>
<proteinExistence type="predicted"/>
<reference evidence="1" key="1">
    <citation type="submission" date="2021-01" db="EMBL/GenBank/DDBJ databases">
        <title>Marivirga sp. nov., isolated from intertidal surface sediments.</title>
        <authorList>
            <person name="Zhang M."/>
        </authorList>
    </citation>
    <scope>NUCLEOTIDE SEQUENCE</scope>
    <source>
        <strain evidence="1">SM1354</strain>
    </source>
</reference>
<sequence length="486" mass="52961">MNIQIKIVAKTGGSSNRLASFGEAAQRVGITKTLLVSEGDVLSASVYAKYVDITDHNETVNATPLANALLGMLSGGILGGENPISSTSVEDGLTGLAASGTSDSNEPQAYFNYILLDKSYNYVDAGFKQLTTAAADDGTGSGTHELLEFESITIPQDGYIMIFVSNESEELTEVYFDDLMINHHKTELIQADDYYPFGLTFNSYTKNYSQAQKYKYNGKELEEETDLYDYGARFYDVAVGRFSTIDPLSDFENQESWTGYHYTLNNPISKTDPTGMLSTDVVENEDGTYTVVGGDAEDGDKSIYVVSQDESGNYERTGDVIGESVTTHSFFGENGQAVKGAVIDPNSTEGQDFIDQEIIAGDPNLVEYALNAGNGDDFDLKDRKIKEAVAEGKTPDQHRYRGSVTSDGKFGSARDFGNIGAGIVASRNKLNWRGTRLAFDAYQSYKSGELKTEGMPTQKAQKVGFKIGVGLRKNEIGKISFNRFGE</sequence>
<dbReference type="PANTHER" id="PTHR32305:SF15">
    <property type="entry name" value="PROTEIN RHSA-RELATED"/>
    <property type="match status" value="1"/>
</dbReference>
<dbReference type="InterPro" id="IPR022385">
    <property type="entry name" value="Rhs_assc_core"/>
</dbReference>
<evidence type="ECO:0000313" key="2">
    <source>
        <dbReference type="Proteomes" id="UP000642920"/>
    </source>
</evidence>
<name>A0A937DK56_9BACT</name>
<keyword evidence="2" id="KW-1185">Reference proteome</keyword>
<dbReference type="NCBIfam" id="TIGR03696">
    <property type="entry name" value="Rhs_assc_core"/>
    <property type="match status" value="1"/>
</dbReference>
<evidence type="ECO:0000313" key="1">
    <source>
        <dbReference type="EMBL" id="MBL0765634.1"/>
    </source>
</evidence>
<comment type="caution">
    <text evidence="1">The sequence shown here is derived from an EMBL/GenBank/DDBJ whole genome shotgun (WGS) entry which is preliminary data.</text>
</comment>
<protein>
    <submittedName>
        <fullName evidence="1">RHS repeat-associated core domain-containing protein</fullName>
    </submittedName>
</protein>
<dbReference type="Proteomes" id="UP000642920">
    <property type="component" value="Unassembled WGS sequence"/>
</dbReference>
<dbReference type="PANTHER" id="PTHR32305">
    <property type="match status" value="1"/>
</dbReference>
<dbReference type="InterPro" id="IPR050708">
    <property type="entry name" value="T6SS_VgrG/RHS"/>
</dbReference>
<dbReference type="RefSeq" id="WP_201920651.1">
    <property type="nucleotide sequence ID" value="NZ_JAERQG010000002.1"/>
</dbReference>
<accession>A0A937DK56</accession>
<organism evidence="1 2">
    <name type="scientific">Marivirga atlantica</name>
    <dbReference type="NCBI Taxonomy" id="1548457"/>
    <lineage>
        <taxon>Bacteria</taxon>
        <taxon>Pseudomonadati</taxon>
        <taxon>Bacteroidota</taxon>
        <taxon>Cytophagia</taxon>
        <taxon>Cytophagales</taxon>
        <taxon>Marivirgaceae</taxon>
        <taxon>Marivirga</taxon>
    </lineage>
</organism>
<gene>
    <name evidence="1" type="ORF">JKP34_10245</name>
</gene>
<dbReference type="Gene3D" id="2.180.10.10">
    <property type="entry name" value="RHS repeat-associated core"/>
    <property type="match status" value="1"/>
</dbReference>